<dbReference type="SUPFAM" id="SSF53659">
    <property type="entry name" value="Isocitrate/Isopropylmalate dehydrogenase-like"/>
    <property type="match status" value="1"/>
</dbReference>
<comment type="caution">
    <text evidence="8">The sequence shown here is derived from an EMBL/GenBank/DDBJ whole genome shotgun (WGS) entry which is preliminary data.</text>
</comment>
<reference evidence="8" key="2">
    <citation type="submission" date="2021-08" db="EMBL/GenBank/DDBJ databases">
        <authorList>
            <person name="Tani A."/>
            <person name="Ola A."/>
            <person name="Ogura Y."/>
            <person name="Katsura K."/>
            <person name="Hayashi T."/>
        </authorList>
    </citation>
    <scope>NUCLEOTIDE SEQUENCE</scope>
    <source>
        <strain evidence="8">DSM 23632</strain>
    </source>
</reference>
<keyword evidence="5 7" id="KW-0520">NAD</keyword>
<dbReference type="NCBIfam" id="TIGR00557">
    <property type="entry name" value="pdxA"/>
    <property type="match status" value="1"/>
</dbReference>
<evidence type="ECO:0000256" key="6">
    <source>
        <dbReference type="ARBA" id="ARBA00023096"/>
    </source>
</evidence>
<dbReference type="EMBL" id="BPRB01000009">
    <property type="protein sequence ID" value="GJE58077.1"/>
    <property type="molecule type" value="Genomic_DNA"/>
</dbReference>
<dbReference type="InterPro" id="IPR037510">
    <property type="entry name" value="PdxA"/>
</dbReference>
<organism evidence="8 9">
    <name type="scientific">Methylobacterium trifolii</name>
    <dbReference type="NCBI Taxonomy" id="1003092"/>
    <lineage>
        <taxon>Bacteria</taxon>
        <taxon>Pseudomonadati</taxon>
        <taxon>Pseudomonadota</taxon>
        <taxon>Alphaproteobacteria</taxon>
        <taxon>Hyphomicrobiales</taxon>
        <taxon>Methylobacteriaceae</taxon>
        <taxon>Methylobacterium</taxon>
    </lineage>
</organism>
<dbReference type="Gene3D" id="3.40.718.10">
    <property type="entry name" value="Isopropylmalate Dehydrogenase"/>
    <property type="match status" value="1"/>
</dbReference>
<dbReference type="InterPro" id="IPR005255">
    <property type="entry name" value="PdxA_fam"/>
</dbReference>
<dbReference type="Pfam" id="PF04166">
    <property type="entry name" value="PdxA"/>
    <property type="match status" value="1"/>
</dbReference>
<dbReference type="PANTHER" id="PTHR30004:SF6">
    <property type="entry name" value="D-THREONATE 4-PHOSPHATE DEHYDROGENASE"/>
    <property type="match status" value="1"/>
</dbReference>
<feature type="binding site" evidence="7">
    <location>
        <position position="299"/>
    </location>
    <ligand>
        <name>substrate</name>
    </ligand>
</feature>
<comment type="pathway">
    <text evidence="7">Cofactor biosynthesis; pyridoxine 5'-phosphate biosynthesis; pyridoxine 5'-phosphate from D-erythrose 4-phosphate: step 4/5.</text>
</comment>
<evidence type="ECO:0000313" key="9">
    <source>
        <dbReference type="Proteomes" id="UP001055057"/>
    </source>
</evidence>
<keyword evidence="7" id="KW-0862">Zinc</keyword>
<evidence type="ECO:0000256" key="5">
    <source>
        <dbReference type="ARBA" id="ARBA00023027"/>
    </source>
</evidence>
<dbReference type="PANTHER" id="PTHR30004">
    <property type="entry name" value="4-HYDROXYTHREONINE-4-PHOSPHATE DEHYDROGENASE"/>
    <property type="match status" value="1"/>
</dbReference>
<feature type="binding site" evidence="7">
    <location>
        <position position="139"/>
    </location>
    <ligand>
        <name>substrate</name>
    </ligand>
</feature>
<comment type="subunit">
    <text evidence="7">Homodimer.</text>
</comment>
<keyword evidence="3 7" id="KW-0521">NADP</keyword>
<keyword evidence="6 7" id="KW-0664">Pyridoxine biosynthesis</keyword>
<evidence type="ECO:0000256" key="2">
    <source>
        <dbReference type="ARBA" id="ARBA00022723"/>
    </source>
</evidence>
<evidence type="ECO:0000256" key="3">
    <source>
        <dbReference type="ARBA" id="ARBA00022857"/>
    </source>
</evidence>
<evidence type="ECO:0000313" key="8">
    <source>
        <dbReference type="EMBL" id="GJE58077.1"/>
    </source>
</evidence>
<comment type="catalytic activity">
    <reaction evidence="7">
        <text>4-(phosphooxy)-L-threonine + NAD(+) = 3-amino-2-oxopropyl phosphate + CO2 + NADH</text>
        <dbReference type="Rhea" id="RHEA:32275"/>
        <dbReference type="ChEBI" id="CHEBI:16526"/>
        <dbReference type="ChEBI" id="CHEBI:57279"/>
        <dbReference type="ChEBI" id="CHEBI:57540"/>
        <dbReference type="ChEBI" id="CHEBI:57945"/>
        <dbReference type="ChEBI" id="CHEBI:58452"/>
        <dbReference type="EC" id="1.1.1.262"/>
    </reaction>
</comment>
<dbReference type="RefSeq" id="WP_238180715.1">
    <property type="nucleotide sequence ID" value="NZ_BPRB01000009.1"/>
</dbReference>
<sequence>MPPLALTLGDPAGIGPELALAAWLGRGGRDPLPPFFLVADPDFVERTAHRLGLSVPVAEIDPETAIEVFPRALPVVALPTGTTIEAKAGAPDSASAGATIESITAAVGFVRAGRASAVVTNPIAKFVLTKAGFAHPGHTEFLAALSVPPGRDPPRPVMMIWSDELAVVPVTIHVALRRVPDLLTQDLVEETARIVARDLAERFGIAAPRLVLAGLNPHAGEAGTMGLEDRDVLAPAVARLRAEGIDIRGPLPADTLFHARARQTYDVALAPTHDQALIPIKTIAFDEGVNVTLGLPFIRTSPDHGTAFDIAGKGIARPDSLIAALRLADRLARTAAERAGGRPATAQVIPLSAYAGRPPSAKGAHFDAEDEL</sequence>
<keyword evidence="4 7" id="KW-0560">Oxidoreductase</keyword>
<dbReference type="NCBIfam" id="NF003699">
    <property type="entry name" value="PRK05312.1"/>
    <property type="match status" value="1"/>
</dbReference>
<feature type="binding site" evidence="7">
    <location>
        <position position="218"/>
    </location>
    <ligand>
        <name>a divalent metal cation</name>
        <dbReference type="ChEBI" id="CHEBI:60240"/>
        <note>ligand shared between dimeric partners</note>
    </ligand>
</feature>
<evidence type="ECO:0000256" key="7">
    <source>
        <dbReference type="HAMAP-Rule" id="MF_00536"/>
    </source>
</evidence>
<protein>
    <recommendedName>
        <fullName evidence="7">4-hydroxythreonine-4-phosphate dehydrogenase</fullName>
        <ecNumber evidence="7">1.1.1.262</ecNumber>
    </recommendedName>
    <alternativeName>
        <fullName evidence="7">4-(phosphohydroxy)-L-threonine dehydrogenase</fullName>
    </alternativeName>
</protein>
<comment type="similarity">
    <text evidence="7">Belongs to the PdxA family.</text>
</comment>
<comment type="function">
    <text evidence="7">Catalyzes the NAD(P)-dependent oxidation of 4-(phosphooxy)-L-threonine (HTP) into 2-amino-3-oxo-4-(phosphooxy)butyric acid which spontaneously decarboxylates to form 3-amino-2-oxopropyl phosphate (AHAP).</text>
</comment>
<feature type="binding site" evidence="7">
    <location>
        <position position="281"/>
    </location>
    <ligand>
        <name>substrate</name>
    </ligand>
</feature>
<feature type="binding site" evidence="7">
    <location>
        <position position="290"/>
    </location>
    <ligand>
        <name>substrate</name>
    </ligand>
</feature>
<evidence type="ECO:0000256" key="1">
    <source>
        <dbReference type="ARBA" id="ARBA00022490"/>
    </source>
</evidence>
<feature type="binding site" evidence="7">
    <location>
        <position position="173"/>
    </location>
    <ligand>
        <name>a divalent metal cation</name>
        <dbReference type="ChEBI" id="CHEBI:60240"/>
        <note>ligand shared between dimeric partners</note>
    </ligand>
</feature>
<keyword evidence="7" id="KW-0170">Cobalt</keyword>
<comment type="miscellaneous">
    <text evidence="7">The active site is located at the dimer interface.</text>
</comment>
<proteinExistence type="inferred from homology"/>
<name>A0ABQ4TTS1_9HYPH</name>
<reference evidence="8" key="1">
    <citation type="journal article" date="2021" name="Front. Microbiol.">
        <title>Comprehensive Comparative Genomics and Phenotyping of Methylobacterium Species.</title>
        <authorList>
            <person name="Alessa O."/>
            <person name="Ogura Y."/>
            <person name="Fujitani Y."/>
            <person name="Takami H."/>
            <person name="Hayashi T."/>
            <person name="Sahin N."/>
            <person name="Tani A."/>
        </authorList>
    </citation>
    <scope>NUCLEOTIDE SEQUENCE</scope>
    <source>
        <strain evidence="8">DSM 23632</strain>
    </source>
</reference>
<keyword evidence="7" id="KW-0460">Magnesium</keyword>
<feature type="binding site" evidence="7">
    <location>
        <position position="273"/>
    </location>
    <ligand>
        <name>a divalent metal cation</name>
        <dbReference type="ChEBI" id="CHEBI:60240"/>
        <note>ligand shared between dimeric partners</note>
    </ligand>
</feature>
<keyword evidence="9" id="KW-1185">Reference proteome</keyword>
<feature type="binding site" evidence="7">
    <location>
        <position position="138"/>
    </location>
    <ligand>
        <name>substrate</name>
    </ligand>
</feature>
<keyword evidence="2 7" id="KW-0479">Metal-binding</keyword>
<comment type="subcellular location">
    <subcellularLocation>
        <location evidence="7">Cytoplasm</location>
    </subcellularLocation>
</comment>
<dbReference type="EC" id="1.1.1.262" evidence="7"/>
<accession>A0ABQ4TTS1</accession>
<dbReference type="Proteomes" id="UP001055057">
    <property type="component" value="Unassembled WGS sequence"/>
</dbReference>
<comment type="cofactor">
    <cofactor evidence="7">
        <name>Zn(2+)</name>
        <dbReference type="ChEBI" id="CHEBI:29105"/>
    </cofactor>
    <cofactor evidence="7">
        <name>Mg(2+)</name>
        <dbReference type="ChEBI" id="CHEBI:18420"/>
    </cofactor>
    <cofactor evidence="7">
        <name>Co(2+)</name>
        <dbReference type="ChEBI" id="CHEBI:48828"/>
    </cofactor>
    <text evidence="7">Binds 1 divalent metal cation per subunit. Can use ions such as Zn(2+), Mg(2+) or Co(2+).</text>
</comment>
<evidence type="ECO:0000256" key="4">
    <source>
        <dbReference type="ARBA" id="ARBA00023002"/>
    </source>
</evidence>
<gene>
    <name evidence="7 8" type="primary">pdxA</name>
    <name evidence="8" type="ORF">MPOCJGCO_0155</name>
</gene>
<dbReference type="HAMAP" id="MF_00536">
    <property type="entry name" value="PdxA"/>
    <property type="match status" value="1"/>
</dbReference>
<keyword evidence="1 7" id="KW-0963">Cytoplasm</keyword>